<evidence type="ECO:0000256" key="1">
    <source>
        <dbReference type="SAM" id="MobiDB-lite"/>
    </source>
</evidence>
<name>A0A542ES35_9ACTN</name>
<protein>
    <submittedName>
        <fullName evidence="2">Uncharacterized protein</fullName>
    </submittedName>
</protein>
<sequence>MLASQRVRKQIESSALGALGDVVAANQRPASPQADAFNAYLNSDPQSRPQHAADSPERRLAAELIAADSRTNSMDPVRTERAQEYVAHAVVFDAGAEAGRAPGRPSQAPAAAAGPVGVPVTAGKAGVQGDKGRTPSIG</sequence>
<dbReference type="RefSeq" id="WP_141855123.1">
    <property type="nucleotide sequence ID" value="NZ_BAAAKA010000045.1"/>
</dbReference>
<comment type="caution">
    <text evidence="2">The sequence shown here is derived from an EMBL/GenBank/DDBJ whole genome shotgun (WGS) entry which is preliminary data.</text>
</comment>
<feature type="compositionally biased region" description="Low complexity" evidence="1">
    <location>
        <begin position="98"/>
        <end position="127"/>
    </location>
</feature>
<reference evidence="2 3" key="1">
    <citation type="submission" date="2019-06" db="EMBL/GenBank/DDBJ databases">
        <title>Sequencing the genomes of 1000 actinobacteria strains.</title>
        <authorList>
            <person name="Klenk H.-P."/>
        </authorList>
    </citation>
    <scope>NUCLEOTIDE SEQUENCE [LARGE SCALE GENOMIC DNA]</scope>
    <source>
        <strain evidence="2 3">DSM 17305</strain>
    </source>
</reference>
<evidence type="ECO:0000313" key="3">
    <source>
        <dbReference type="Proteomes" id="UP000316298"/>
    </source>
</evidence>
<feature type="region of interest" description="Disordered" evidence="1">
    <location>
        <begin position="37"/>
        <end position="57"/>
    </location>
</feature>
<evidence type="ECO:0000313" key="2">
    <source>
        <dbReference type="EMBL" id="TQJ18152.1"/>
    </source>
</evidence>
<gene>
    <name evidence="2" type="ORF">FB475_2287</name>
</gene>
<dbReference type="Proteomes" id="UP000316298">
    <property type="component" value="Unassembled WGS sequence"/>
</dbReference>
<feature type="compositionally biased region" description="Polar residues" evidence="1">
    <location>
        <begin position="40"/>
        <end position="49"/>
    </location>
</feature>
<organism evidence="2 3">
    <name type="scientific">Kribbella jejuensis</name>
    <dbReference type="NCBI Taxonomy" id="236068"/>
    <lineage>
        <taxon>Bacteria</taxon>
        <taxon>Bacillati</taxon>
        <taxon>Actinomycetota</taxon>
        <taxon>Actinomycetes</taxon>
        <taxon>Propionibacteriales</taxon>
        <taxon>Kribbellaceae</taxon>
        <taxon>Kribbella</taxon>
    </lineage>
</organism>
<dbReference type="AlphaFoldDB" id="A0A542ES35"/>
<feature type="region of interest" description="Disordered" evidence="1">
    <location>
        <begin position="98"/>
        <end position="138"/>
    </location>
</feature>
<accession>A0A542ES35</accession>
<keyword evidence="3" id="KW-1185">Reference proteome</keyword>
<dbReference type="EMBL" id="VFMM01000001">
    <property type="protein sequence ID" value="TQJ18152.1"/>
    <property type="molecule type" value="Genomic_DNA"/>
</dbReference>
<proteinExistence type="predicted"/>